<dbReference type="PROSITE" id="PS50850">
    <property type="entry name" value="MFS"/>
    <property type="match status" value="1"/>
</dbReference>
<feature type="transmembrane region" description="Helical" evidence="6">
    <location>
        <begin position="61"/>
        <end position="83"/>
    </location>
</feature>
<keyword evidence="2" id="KW-0813">Transport</keyword>
<comment type="subcellular location">
    <subcellularLocation>
        <location evidence="1">Cell membrane</location>
        <topology evidence="1">Multi-pass membrane protein</topology>
    </subcellularLocation>
</comment>
<evidence type="ECO:0000256" key="4">
    <source>
        <dbReference type="ARBA" id="ARBA00022989"/>
    </source>
</evidence>
<feature type="transmembrane region" description="Helical" evidence="6">
    <location>
        <begin position="92"/>
        <end position="111"/>
    </location>
</feature>
<feature type="transmembrane region" description="Helical" evidence="6">
    <location>
        <begin position="264"/>
        <end position="284"/>
    </location>
</feature>
<dbReference type="InterPro" id="IPR005828">
    <property type="entry name" value="MFS_sugar_transport-like"/>
</dbReference>
<dbReference type="CDD" id="cd17316">
    <property type="entry name" value="MFS_SV2_like"/>
    <property type="match status" value="1"/>
</dbReference>
<dbReference type="EMBL" id="ALAN01000034">
    <property type="protein sequence ID" value="ETI69952.1"/>
    <property type="molecule type" value="Genomic_DNA"/>
</dbReference>
<evidence type="ECO:0000256" key="3">
    <source>
        <dbReference type="ARBA" id="ARBA00022692"/>
    </source>
</evidence>
<organism evidence="8 9">
    <name type="scientific">Neobacillus vireti LMG 21834</name>
    <dbReference type="NCBI Taxonomy" id="1131730"/>
    <lineage>
        <taxon>Bacteria</taxon>
        <taxon>Bacillati</taxon>
        <taxon>Bacillota</taxon>
        <taxon>Bacilli</taxon>
        <taxon>Bacillales</taxon>
        <taxon>Bacillaceae</taxon>
        <taxon>Neobacillus</taxon>
    </lineage>
</organism>
<accession>A0AB94ISD4</accession>
<dbReference type="PANTHER" id="PTHR23511:SF34">
    <property type="entry name" value="SYNAPTIC VESICLE GLYCOPROTEIN 2"/>
    <property type="match status" value="1"/>
</dbReference>
<dbReference type="InterPro" id="IPR036259">
    <property type="entry name" value="MFS_trans_sf"/>
</dbReference>
<dbReference type="Proteomes" id="UP000018877">
    <property type="component" value="Unassembled WGS sequence"/>
</dbReference>
<dbReference type="GO" id="GO:0022857">
    <property type="term" value="F:transmembrane transporter activity"/>
    <property type="evidence" value="ECO:0007669"/>
    <property type="project" value="InterPro"/>
</dbReference>
<evidence type="ECO:0000259" key="7">
    <source>
        <dbReference type="PROSITE" id="PS50850"/>
    </source>
</evidence>
<evidence type="ECO:0000313" key="9">
    <source>
        <dbReference type="Proteomes" id="UP000018877"/>
    </source>
</evidence>
<evidence type="ECO:0000313" key="8">
    <source>
        <dbReference type="EMBL" id="ETI69952.1"/>
    </source>
</evidence>
<evidence type="ECO:0000256" key="1">
    <source>
        <dbReference type="ARBA" id="ARBA00004651"/>
    </source>
</evidence>
<feature type="transmembrane region" description="Helical" evidence="6">
    <location>
        <begin position="299"/>
        <end position="319"/>
    </location>
</feature>
<sequence length="460" mass="50901">MVNPARNSNAQNRLNRLTITKRHKVILFALSFAYFFEFADVNTFAVTAPKLIQVWGISVNTIAYITSITFLGMFLGSIVGGWITDKLGRKKGLSSTVIFFSIFSLLTSISWDPISLGFFRFLTAMGLAAMTIAANTYISEIFPAKSKGKFQALAIMVGICGTPATSWIARFIIPLSDNSWRLIFIWGALGIVFLFFSRKIVESPSWYESRGKYEEANKVLQLLENEAEKESGPLPQPEPAKLKVKVQPIKTTDLFKGKLLKSTLLLSVLWITQTIGFFGFSSWAPTLLFKEGIDIEKSLTYVSLALLGAPLGSFIAALVTDRFERKWLLSITGFTIALCGLFYGLTFQPIFIVVFGILLNVFERTYTSLAYSYSPELFPVEARAVGTGFPYGVGRLSNMIGPILIGFLYTGYGYQVVFYFIAGTWAVGAITLALFGPKTKFSVPLLDDRISGSDPHPAKV</sequence>
<reference evidence="8 9" key="1">
    <citation type="journal article" date="2014" name="Environ. Microbiol.">
        <title>The nitrate-ammonifying and nosZ-carrying bacterium Bacillus vireti is a potent source and sink for nitric and nitrous oxide under high nitrate conditions.</title>
        <authorList>
            <person name="Mania D."/>
            <person name="Heylen K."/>
            <person name="van Spanning R.J."/>
            <person name="Frostegard A."/>
        </authorList>
    </citation>
    <scope>NUCLEOTIDE SEQUENCE [LARGE SCALE GENOMIC DNA]</scope>
    <source>
        <strain evidence="8 9">LMG 21834</strain>
    </source>
</reference>
<feature type="transmembrane region" description="Helical" evidence="6">
    <location>
        <begin position="331"/>
        <end position="359"/>
    </location>
</feature>
<protein>
    <submittedName>
        <fullName evidence="8">Major facilitator superfamily protein</fullName>
    </submittedName>
</protein>
<keyword evidence="9" id="KW-1185">Reference proteome</keyword>
<dbReference type="RefSeq" id="WP_024027233.1">
    <property type="nucleotide sequence ID" value="NZ_ALAN01000034.1"/>
</dbReference>
<dbReference type="PANTHER" id="PTHR23511">
    <property type="entry name" value="SYNAPTIC VESICLE GLYCOPROTEIN 2"/>
    <property type="match status" value="1"/>
</dbReference>
<keyword evidence="3 6" id="KW-0812">Transmembrane</keyword>
<evidence type="ECO:0000256" key="2">
    <source>
        <dbReference type="ARBA" id="ARBA00022448"/>
    </source>
</evidence>
<dbReference type="InterPro" id="IPR020846">
    <property type="entry name" value="MFS_dom"/>
</dbReference>
<feature type="transmembrane region" description="Helical" evidence="6">
    <location>
        <begin position="150"/>
        <end position="173"/>
    </location>
</feature>
<evidence type="ECO:0000256" key="6">
    <source>
        <dbReference type="SAM" id="Phobius"/>
    </source>
</evidence>
<gene>
    <name evidence="8" type="ORF">BAVI_05084</name>
</gene>
<proteinExistence type="predicted"/>
<dbReference type="SUPFAM" id="SSF103473">
    <property type="entry name" value="MFS general substrate transporter"/>
    <property type="match status" value="1"/>
</dbReference>
<dbReference type="Gene3D" id="1.20.1250.20">
    <property type="entry name" value="MFS general substrate transporter like domains"/>
    <property type="match status" value="1"/>
</dbReference>
<comment type="caution">
    <text evidence="8">The sequence shown here is derived from an EMBL/GenBank/DDBJ whole genome shotgun (WGS) entry which is preliminary data.</text>
</comment>
<keyword evidence="4 6" id="KW-1133">Transmembrane helix</keyword>
<dbReference type="AlphaFoldDB" id="A0AB94ISD4"/>
<dbReference type="Pfam" id="PF00083">
    <property type="entry name" value="Sugar_tr"/>
    <property type="match status" value="1"/>
</dbReference>
<name>A0AB94ISD4_9BACI</name>
<feature type="domain" description="Major facilitator superfamily (MFS) profile" evidence="7">
    <location>
        <begin position="26"/>
        <end position="440"/>
    </location>
</feature>
<feature type="transmembrane region" description="Helical" evidence="6">
    <location>
        <begin position="179"/>
        <end position="196"/>
    </location>
</feature>
<dbReference type="GO" id="GO:0005886">
    <property type="term" value="C:plasma membrane"/>
    <property type="evidence" value="ECO:0007669"/>
    <property type="project" value="UniProtKB-SubCell"/>
</dbReference>
<feature type="transmembrane region" description="Helical" evidence="6">
    <location>
        <begin position="416"/>
        <end position="435"/>
    </location>
</feature>
<feature type="transmembrane region" description="Helical" evidence="6">
    <location>
        <begin position="117"/>
        <end position="138"/>
    </location>
</feature>
<keyword evidence="5 6" id="KW-0472">Membrane</keyword>
<evidence type="ECO:0000256" key="5">
    <source>
        <dbReference type="ARBA" id="ARBA00023136"/>
    </source>
</evidence>